<reference evidence="3 4" key="1">
    <citation type="submission" date="2020-08" db="EMBL/GenBank/DDBJ databases">
        <authorList>
            <person name="Ren C."/>
            <person name="Gu Y."/>
            <person name="Xu Y."/>
        </authorList>
    </citation>
    <scope>NUCLEOTIDE SEQUENCE [LARGE SCALE GENOMIC DNA]</scope>
    <source>
        <strain evidence="3 4">LBM18003</strain>
    </source>
</reference>
<dbReference type="EMBL" id="CP060696">
    <property type="protein sequence ID" value="QNO19011.1"/>
    <property type="molecule type" value="Genomic_DNA"/>
</dbReference>
<dbReference type="InterPro" id="IPR018913">
    <property type="entry name" value="BppU_N"/>
</dbReference>
<dbReference type="RefSeq" id="WP_212508081.1">
    <property type="nucleotide sequence ID" value="NZ_CP060696.1"/>
</dbReference>
<accession>A0A7G9WJZ9</accession>
<keyword evidence="4" id="KW-1185">Reference proteome</keyword>
<dbReference type="Proteomes" id="UP000516046">
    <property type="component" value="Chromosome"/>
</dbReference>
<evidence type="ECO:0000259" key="2">
    <source>
        <dbReference type="Pfam" id="PF10651"/>
    </source>
</evidence>
<evidence type="ECO:0000313" key="4">
    <source>
        <dbReference type="Proteomes" id="UP000516046"/>
    </source>
</evidence>
<proteinExistence type="predicted"/>
<protein>
    <submittedName>
        <fullName evidence="3">BppU family phage baseplate upper protein</fullName>
    </submittedName>
</protein>
<name>A0A7G9WJZ9_9FIRM</name>
<feature type="domain" description="BppU N-terminal" evidence="2">
    <location>
        <begin position="23"/>
        <end position="158"/>
    </location>
</feature>
<sequence>MAGIEQPQYTVNVSQENLINKFAVQGEENSRVLTLHLVENVSTENALQQTEIRQKPLDLTGCTARLYTKKPDGNATFINGEIIATGADGNPNTVTFVLSQQTTAATGNAHCTVAVFGSNGTELKATGITLDIAADDMEQTIVSTSEFVSLAEALGSVQESEQKADKAVLDAQTAVTNATTAITDITQKQAAMDTAESNRVTAESGRVTAESGRVTAEQSRIAAEQTRQTAETKRETDSQAAITAANAATEKANHVPQRDASGVWKDWDTESQTYKNSADQWKGEKGDTGAAFAYGESYTTVDALKAAYPTGDAKGHLVNGTAYVWDGTAWVATSVDLTEYYKKTESDAKYAGINHTHTAAQVGARPDTWMPTAADVGARPSTWTPTASDIGLGRVANAANIVSTSAPSGGSDGDTWDVVGS</sequence>
<feature type="compositionally biased region" description="Low complexity" evidence="1">
    <location>
        <begin position="240"/>
        <end position="250"/>
    </location>
</feature>
<gene>
    <name evidence="3" type="ORF">H6X83_05160</name>
</gene>
<dbReference type="AlphaFoldDB" id="A0A7G9WJZ9"/>
<dbReference type="Pfam" id="PF10651">
    <property type="entry name" value="BppU_N"/>
    <property type="match status" value="1"/>
</dbReference>
<organism evidence="3 4">
    <name type="scientific">Caproicibacterium amylolyticum</name>
    <dbReference type="NCBI Taxonomy" id="2766537"/>
    <lineage>
        <taxon>Bacteria</taxon>
        <taxon>Bacillati</taxon>
        <taxon>Bacillota</taxon>
        <taxon>Clostridia</taxon>
        <taxon>Eubacteriales</taxon>
        <taxon>Oscillospiraceae</taxon>
        <taxon>Caproicibacterium</taxon>
    </lineage>
</organism>
<evidence type="ECO:0000256" key="1">
    <source>
        <dbReference type="SAM" id="MobiDB-lite"/>
    </source>
</evidence>
<dbReference type="KEGG" id="caml:H6X83_05160"/>
<feature type="region of interest" description="Disordered" evidence="1">
    <location>
        <begin position="194"/>
        <end position="266"/>
    </location>
</feature>
<evidence type="ECO:0000313" key="3">
    <source>
        <dbReference type="EMBL" id="QNO19011.1"/>
    </source>
</evidence>